<evidence type="ECO:0000313" key="3">
    <source>
        <dbReference type="Proteomes" id="UP000232122"/>
    </source>
</evidence>
<dbReference type="Pfam" id="PF13376">
    <property type="entry name" value="OmdA"/>
    <property type="match status" value="1"/>
</dbReference>
<proteinExistence type="predicted"/>
<dbReference type="EMBL" id="NPEF01000006">
    <property type="protein sequence ID" value="PJZ94734.1"/>
    <property type="molecule type" value="Genomic_DNA"/>
</dbReference>
<sequence>MIEIDSDGIKKMRLRTGSNLFISLAETEFRITASSGIVSVKKVSEADAVLLFADSTAGLKSSFGKILKFLKEETVLWIAYPKKSSGIETDLSRDHGWNPLTENDYEGVALISLNDIWSALRFKKSETVKRGGSKAEKQKRPELSKFINYGKKTVNLPEDVRKAFSKNKSAGKNFDLLSWSHKREFIESVLEAKTPKTRENRILKMLADLSSIRVKSKK</sequence>
<dbReference type="EMBL" id="NPEF02000001">
    <property type="protein sequence ID" value="MDV6234243.1"/>
    <property type="molecule type" value="Genomic_DNA"/>
</dbReference>
<reference evidence="1 3" key="2">
    <citation type="journal article" date="2018" name="Microb. Genom.">
        <title>Deciphering the unexplored Leptospira diversity from soils uncovers genomic evolution to virulence.</title>
        <authorList>
            <person name="Thibeaux R."/>
            <person name="Iraola G."/>
            <person name="Ferres I."/>
            <person name="Bierque E."/>
            <person name="Girault D."/>
            <person name="Soupe-Gilbert M.E."/>
            <person name="Picardeau M."/>
            <person name="Goarant C."/>
        </authorList>
    </citation>
    <scope>NUCLEOTIDE SEQUENCE [LARGE SCALE GENOMIC DNA]</scope>
    <source>
        <strain evidence="1 3">ATI7-C-A5</strain>
    </source>
</reference>
<reference evidence="1" key="3">
    <citation type="submission" date="2023-10" db="EMBL/GenBank/DDBJ databases">
        <authorList>
            <person name="Picardeau M."/>
            <person name="Thibeaux R."/>
        </authorList>
    </citation>
    <scope>NUCLEOTIDE SEQUENCE</scope>
    <source>
        <strain evidence="1">ATI7-C-A5</strain>
    </source>
</reference>
<dbReference type="Proteomes" id="UP000232122">
    <property type="component" value="Unassembled WGS sequence"/>
</dbReference>
<dbReference type="AlphaFoldDB" id="A0A2N0BNP0"/>
<evidence type="ECO:0000313" key="1">
    <source>
        <dbReference type="EMBL" id="MDV6234243.1"/>
    </source>
</evidence>
<evidence type="ECO:0000313" key="2">
    <source>
        <dbReference type="EMBL" id="PJZ94734.1"/>
    </source>
</evidence>
<accession>A0A2N0BNP0</accession>
<comment type="caution">
    <text evidence="2">The sequence shown here is derived from an EMBL/GenBank/DDBJ whole genome shotgun (WGS) entry which is preliminary data.</text>
</comment>
<organism evidence="2">
    <name type="scientific">Leptospira ellisii</name>
    <dbReference type="NCBI Taxonomy" id="2023197"/>
    <lineage>
        <taxon>Bacteria</taxon>
        <taxon>Pseudomonadati</taxon>
        <taxon>Spirochaetota</taxon>
        <taxon>Spirochaetia</taxon>
        <taxon>Leptospirales</taxon>
        <taxon>Leptospiraceae</taxon>
        <taxon>Leptospira</taxon>
    </lineage>
</organism>
<dbReference type="OrthoDB" id="9800461at2"/>
<dbReference type="RefSeq" id="WP_100746012.1">
    <property type="nucleotide sequence ID" value="NZ_NPEF02000001.1"/>
</dbReference>
<protein>
    <submittedName>
        <fullName evidence="2">Bacteriocin-protection protein</fullName>
    </submittedName>
    <submittedName>
        <fullName evidence="1">YdeI/OmpD-associated family protein</fullName>
    </submittedName>
</protein>
<gene>
    <name evidence="1" type="ORF">CH379_001185</name>
    <name evidence="2" type="ORF">CH379_01285</name>
</gene>
<keyword evidence="3" id="KW-1185">Reference proteome</keyword>
<name>A0A2N0BNP0_9LEPT</name>
<accession>A0A2N0BDX3</accession>
<reference evidence="2" key="1">
    <citation type="submission" date="2017-07" db="EMBL/GenBank/DDBJ databases">
        <title>Leptospira spp. isolated from tropical soils.</title>
        <authorList>
            <person name="Thibeaux R."/>
            <person name="Iraola G."/>
            <person name="Ferres I."/>
            <person name="Bierque E."/>
            <person name="Girault D."/>
            <person name="Soupe-Gilbert M.-E."/>
            <person name="Picardeau M."/>
            <person name="Goarant C."/>
        </authorList>
    </citation>
    <scope>NUCLEOTIDE SEQUENCE [LARGE SCALE GENOMIC DNA]</scope>
    <source>
        <strain evidence="2">ATI7-C-A5</strain>
    </source>
</reference>